<gene>
    <name evidence="1" type="primary">nanM_6</name>
    <name evidence="1" type="ORF">SDC9_107766</name>
</gene>
<dbReference type="PANTHER" id="PTHR45632">
    <property type="entry name" value="LD33804P"/>
    <property type="match status" value="1"/>
</dbReference>
<keyword evidence="1" id="KW-0413">Isomerase</keyword>
<protein>
    <submittedName>
        <fullName evidence="1">N-acetylneuraminate epimerase</fullName>
        <ecNumber evidence="1">5.1.3.24</ecNumber>
    </submittedName>
</protein>
<dbReference type="EMBL" id="VSSQ01018052">
    <property type="protein sequence ID" value="MPM60912.1"/>
    <property type="molecule type" value="Genomic_DNA"/>
</dbReference>
<dbReference type="EC" id="5.1.3.24" evidence="1"/>
<dbReference type="Pfam" id="PF24996">
    <property type="entry name" value="NANM"/>
    <property type="match status" value="2"/>
</dbReference>
<reference evidence="1" key="1">
    <citation type="submission" date="2019-08" db="EMBL/GenBank/DDBJ databases">
        <authorList>
            <person name="Kucharzyk K."/>
            <person name="Murdoch R.W."/>
            <person name="Higgins S."/>
            <person name="Loffler F."/>
        </authorList>
    </citation>
    <scope>NUCLEOTIDE SEQUENCE</scope>
</reference>
<dbReference type="NCBIfam" id="TIGR03548">
    <property type="entry name" value="mutarot_permut"/>
    <property type="match status" value="1"/>
</dbReference>
<accession>A0A645B684</accession>
<dbReference type="Gene3D" id="2.120.10.80">
    <property type="entry name" value="Kelch-type beta propeller"/>
    <property type="match status" value="1"/>
</dbReference>
<organism evidence="1">
    <name type="scientific">bioreactor metagenome</name>
    <dbReference type="NCBI Taxonomy" id="1076179"/>
    <lineage>
        <taxon>unclassified sequences</taxon>
        <taxon>metagenomes</taxon>
        <taxon>ecological metagenomes</taxon>
    </lineage>
</organism>
<proteinExistence type="predicted"/>
<evidence type="ECO:0000313" key="1">
    <source>
        <dbReference type="EMBL" id="MPM60912.1"/>
    </source>
</evidence>
<sequence>MKESIFFRTNRTRILSVFLVACLISCGDNNNSKQMKLKLTQLPVNGLYGDLAKGVSASYAALIDQKLIVAGGANFPGKLGFEGGSKTFYNEIMLYDSTGNEWKLIGHLPDSSAYGVSVPISDGALWIGGNTTSQSLKSVYRITMPETGAVELEPFPELPAAMDNFAGCTVGDTVFIGGGNGNGKPANTFYCINTKADSGWTALPDFPGLPRVQPVLASVEQKNRVFVYLFGGFFGGDSENKPAMATDVLRYDVTAEKWETAGCQVDEKAGEPFSLTGATAMPVDNRYILCFGGVNHAIFLDAVTTQYNIGNDTTISAEEKSRLNLEFSKNYMTQPIEYYKFNPECRIFDTFTGEWETIEVTPYTARAGATLAFSGKTFYAVQGELKPGVRTPVTIKGEIKYEK</sequence>
<dbReference type="InterPro" id="IPR056734">
    <property type="entry name" value="NANM"/>
</dbReference>
<dbReference type="SUPFAM" id="SSF117281">
    <property type="entry name" value="Kelch motif"/>
    <property type="match status" value="1"/>
</dbReference>
<name>A0A645B684_9ZZZZ</name>
<dbReference type="GO" id="GO:0016853">
    <property type="term" value="F:isomerase activity"/>
    <property type="evidence" value="ECO:0007669"/>
    <property type="project" value="UniProtKB-KW"/>
</dbReference>
<dbReference type="InterPro" id="IPR019937">
    <property type="entry name" value="Cycl-permuted_mutarotase"/>
</dbReference>
<dbReference type="InterPro" id="IPR015915">
    <property type="entry name" value="Kelch-typ_b-propeller"/>
</dbReference>
<dbReference type="AlphaFoldDB" id="A0A645B684"/>
<comment type="caution">
    <text evidence="1">The sequence shown here is derived from an EMBL/GenBank/DDBJ whole genome shotgun (WGS) entry which is preliminary data.</text>
</comment>